<keyword evidence="4" id="KW-1185">Reference proteome</keyword>
<comment type="caution">
    <text evidence="3">The sequence shown here is derived from an EMBL/GenBank/DDBJ whole genome shotgun (WGS) entry which is preliminary data.</text>
</comment>
<dbReference type="PANTHER" id="PTHR37019:SF2">
    <property type="entry name" value="EXPERA DOMAIN-CONTAINING PROTEIN"/>
    <property type="match status" value="1"/>
</dbReference>
<proteinExistence type="predicted"/>
<feature type="transmembrane region" description="Helical" evidence="1">
    <location>
        <begin position="62"/>
        <end position="83"/>
    </location>
</feature>
<reference evidence="3" key="1">
    <citation type="submission" date="2020-11" db="EMBL/GenBank/DDBJ databases">
        <authorList>
            <consortium name="DOE Joint Genome Institute"/>
            <person name="Ahrendt S."/>
            <person name="Riley R."/>
            <person name="Andreopoulos W."/>
            <person name="Labutti K."/>
            <person name="Pangilinan J."/>
            <person name="Ruiz-Duenas F.J."/>
            <person name="Barrasa J.M."/>
            <person name="Sanchez-Garcia M."/>
            <person name="Camarero S."/>
            <person name="Miyauchi S."/>
            <person name="Serrano A."/>
            <person name="Linde D."/>
            <person name="Babiker R."/>
            <person name="Drula E."/>
            <person name="Ayuso-Fernandez I."/>
            <person name="Pacheco R."/>
            <person name="Padilla G."/>
            <person name="Ferreira P."/>
            <person name="Barriuso J."/>
            <person name="Kellner H."/>
            <person name="Castanera R."/>
            <person name="Alfaro M."/>
            <person name="Ramirez L."/>
            <person name="Pisabarro A.G."/>
            <person name="Kuo A."/>
            <person name="Tritt A."/>
            <person name="Lipzen A."/>
            <person name="He G."/>
            <person name="Yan M."/>
            <person name="Ng V."/>
            <person name="Cullen D."/>
            <person name="Martin F."/>
            <person name="Rosso M.-N."/>
            <person name="Henrissat B."/>
            <person name="Hibbett D."/>
            <person name="Martinez A.T."/>
            <person name="Grigoriev I.V."/>
        </authorList>
    </citation>
    <scope>NUCLEOTIDE SEQUENCE</scope>
    <source>
        <strain evidence="3">AH 40177</strain>
    </source>
</reference>
<evidence type="ECO:0000259" key="2">
    <source>
        <dbReference type="Pfam" id="PF24803"/>
    </source>
</evidence>
<dbReference type="AlphaFoldDB" id="A0A9P5P8I5"/>
<evidence type="ECO:0000313" key="3">
    <source>
        <dbReference type="EMBL" id="KAF9058706.1"/>
    </source>
</evidence>
<keyword evidence="1" id="KW-0812">Transmembrane</keyword>
<gene>
    <name evidence="3" type="ORF">BDP27DRAFT_1432393</name>
</gene>
<feature type="transmembrane region" description="Helical" evidence="1">
    <location>
        <begin position="21"/>
        <end position="42"/>
    </location>
</feature>
<feature type="transmembrane region" description="Helical" evidence="1">
    <location>
        <begin position="136"/>
        <end position="157"/>
    </location>
</feature>
<keyword evidence="1" id="KW-1133">Transmembrane helix</keyword>
<feature type="transmembrane region" description="Helical" evidence="1">
    <location>
        <begin position="104"/>
        <end position="124"/>
    </location>
</feature>
<protein>
    <recommendedName>
        <fullName evidence="2">DUF7704 domain-containing protein</fullName>
    </recommendedName>
</protein>
<dbReference type="PANTHER" id="PTHR37019">
    <property type="entry name" value="CHROMOSOME 1, WHOLE GENOME SHOTGUN SEQUENCE"/>
    <property type="match status" value="1"/>
</dbReference>
<feature type="domain" description="DUF7704" evidence="2">
    <location>
        <begin position="7"/>
        <end position="160"/>
    </location>
</feature>
<dbReference type="OrthoDB" id="2937326at2759"/>
<evidence type="ECO:0000256" key="1">
    <source>
        <dbReference type="SAM" id="Phobius"/>
    </source>
</evidence>
<evidence type="ECO:0000313" key="4">
    <source>
        <dbReference type="Proteomes" id="UP000772434"/>
    </source>
</evidence>
<organism evidence="3 4">
    <name type="scientific">Rhodocollybia butyracea</name>
    <dbReference type="NCBI Taxonomy" id="206335"/>
    <lineage>
        <taxon>Eukaryota</taxon>
        <taxon>Fungi</taxon>
        <taxon>Dikarya</taxon>
        <taxon>Basidiomycota</taxon>
        <taxon>Agaricomycotina</taxon>
        <taxon>Agaricomycetes</taxon>
        <taxon>Agaricomycetidae</taxon>
        <taxon>Agaricales</taxon>
        <taxon>Marasmiineae</taxon>
        <taxon>Omphalotaceae</taxon>
        <taxon>Rhodocollybia</taxon>
    </lineage>
</organism>
<name>A0A9P5P8I5_9AGAR</name>
<accession>A0A9P5P8I5</accession>
<sequence length="179" mass="19939">MSDSLRALPGFYKLLFLYLEPISAILPAPMIWLWPGAAWFHYEQIPTSSNSSSPAPLDPRTLLALSQLGNCYMLVGLMVSLVFRVARDAFPGNPIAQERIIGGTLTALAIADVFHVLSTFIGLPSDIRFSPMSWNGITHGNITLTTFLFCVRMAWFLGIGRHRYYYGPEASRTSGRKIR</sequence>
<keyword evidence="1" id="KW-0472">Membrane</keyword>
<dbReference type="InterPro" id="IPR056121">
    <property type="entry name" value="DUF7704"/>
</dbReference>
<dbReference type="Pfam" id="PF24803">
    <property type="entry name" value="DUF7704"/>
    <property type="match status" value="1"/>
</dbReference>
<dbReference type="Proteomes" id="UP000772434">
    <property type="component" value="Unassembled WGS sequence"/>
</dbReference>
<dbReference type="EMBL" id="JADNRY010000357">
    <property type="protein sequence ID" value="KAF9058706.1"/>
    <property type="molecule type" value="Genomic_DNA"/>
</dbReference>